<evidence type="ECO:0000313" key="1">
    <source>
        <dbReference type="EMBL" id="MFD2462185.1"/>
    </source>
</evidence>
<name>A0ABW5GMU0_9PSEU</name>
<dbReference type="InterPro" id="IPR028082">
    <property type="entry name" value="Peripla_BP_I"/>
</dbReference>
<sequence length="412" mass="44022">MTGLLIRQSQSNVVGNSIEDSLNPLLRVVVANGGYQMRHARRAVDDLITPLVERDPTVMGLVGGGRSVAQTESAVGVLGAHGIPILTTTLTSETLPPLSPLYFQMVAGDRTQALLIAEYAKSIGKSVTVYHPDLAQEPDRYLHSLHDQFAGLARGNDAIRLRAWRTPSTAEVECRSDEVAFYAGRETGFTDFLGHVLDTCPAAVKPTVVGDDTITRVIAQGESRRSDRFSGVSLGYVSLANRIVLAGTSCVARGRPAVDDGDPDGQRPLRIFCAGLHGLYQPRDDRAAGWKAFGAELAAQGGDRRWTGERAGLAYDAAGLYLAALVLDKRRAVPGAGDLKPNRAAVAQELRELDCADPQSPACFKGVTGRIDFRAGRDGARRPLAVLTVNDITASDVSPVCAYRFQDTAPCG</sequence>
<protein>
    <recommendedName>
        <fullName evidence="3">ABC transporter substrate-binding protein</fullName>
    </recommendedName>
</protein>
<comment type="caution">
    <text evidence="1">The sequence shown here is derived from an EMBL/GenBank/DDBJ whole genome shotgun (WGS) entry which is preliminary data.</text>
</comment>
<evidence type="ECO:0000313" key="2">
    <source>
        <dbReference type="Proteomes" id="UP001597419"/>
    </source>
</evidence>
<dbReference type="EMBL" id="JBHUKU010000015">
    <property type="protein sequence ID" value="MFD2462185.1"/>
    <property type="molecule type" value="Genomic_DNA"/>
</dbReference>
<dbReference type="SUPFAM" id="SSF53822">
    <property type="entry name" value="Periplasmic binding protein-like I"/>
    <property type="match status" value="1"/>
</dbReference>
<dbReference type="RefSeq" id="WP_345401432.1">
    <property type="nucleotide sequence ID" value="NZ_BAABHG010000012.1"/>
</dbReference>
<dbReference type="Gene3D" id="3.40.50.2300">
    <property type="match status" value="1"/>
</dbReference>
<evidence type="ECO:0008006" key="3">
    <source>
        <dbReference type="Google" id="ProtNLM"/>
    </source>
</evidence>
<keyword evidence="2" id="KW-1185">Reference proteome</keyword>
<gene>
    <name evidence="1" type="ORF">ACFSYJ_26505</name>
</gene>
<organism evidence="1 2">
    <name type="scientific">Amycolatopsis samaneae</name>
    <dbReference type="NCBI Taxonomy" id="664691"/>
    <lineage>
        <taxon>Bacteria</taxon>
        <taxon>Bacillati</taxon>
        <taxon>Actinomycetota</taxon>
        <taxon>Actinomycetes</taxon>
        <taxon>Pseudonocardiales</taxon>
        <taxon>Pseudonocardiaceae</taxon>
        <taxon>Amycolatopsis</taxon>
    </lineage>
</organism>
<dbReference type="Proteomes" id="UP001597419">
    <property type="component" value="Unassembled WGS sequence"/>
</dbReference>
<accession>A0ABW5GMU0</accession>
<reference evidence="2" key="1">
    <citation type="journal article" date="2019" name="Int. J. Syst. Evol. Microbiol.">
        <title>The Global Catalogue of Microorganisms (GCM) 10K type strain sequencing project: providing services to taxonomists for standard genome sequencing and annotation.</title>
        <authorList>
            <consortium name="The Broad Institute Genomics Platform"/>
            <consortium name="The Broad Institute Genome Sequencing Center for Infectious Disease"/>
            <person name="Wu L."/>
            <person name="Ma J."/>
        </authorList>
    </citation>
    <scope>NUCLEOTIDE SEQUENCE [LARGE SCALE GENOMIC DNA]</scope>
    <source>
        <strain evidence="2">CGMCC 4.7643</strain>
    </source>
</reference>
<proteinExistence type="predicted"/>